<evidence type="ECO:0000256" key="3">
    <source>
        <dbReference type="ARBA" id="ARBA00022842"/>
    </source>
</evidence>
<keyword evidence="8" id="KW-1185">Reference proteome</keyword>
<dbReference type="InterPro" id="IPR011206">
    <property type="entry name" value="Citrate_lyase_beta/mcl1/mcl2"/>
</dbReference>
<feature type="binding site" evidence="4">
    <location>
        <position position="68"/>
    </location>
    <ligand>
        <name>substrate</name>
    </ligand>
</feature>
<feature type="domain" description="HpcH/HpaI aldolase/citrate lyase" evidence="6">
    <location>
        <begin position="11"/>
        <end position="213"/>
    </location>
</feature>
<evidence type="ECO:0000313" key="8">
    <source>
        <dbReference type="Proteomes" id="UP000371041"/>
    </source>
</evidence>
<feature type="binding site" evidence="5">
    <location>
        <position position="145"/>
    </location>
    <ligand>
        <name>Mg(2+)</name>
        <dbReference type="ChEBI" id="CHEBI:18420"/>
    </ligand>
</feature>
<keyword evidence="3 5" id="KW-0460">Magnesium</keyword>
<dbReference type="AlphaFoldDB" id="A0A5Q3Q7V2"/>
<dbReference type="EMBL" id="CP045929">
    <property type="protein sequence ID" value="QGK70443.1"/>
    <property type="molecule type" value="Genomic_DNA"/>
</dbReference>
<evidence type="ECO:0000313" key="7">
    <source>
        <dbReference type="EMBL" id="QGK70443.1"/>
    </source>
</evidence>
<feature type="binding site" evidence="4">
    <location>
        <position position="119"/>
    </location>
    <ligand>
        <name>substrate</name>
    </ligand>
</feature>
<keyword evidence="7" id="KW-0456">Lyase</keyword>
<dbReference type="Gene3D" id="3.20.20.60">
    <property type="entry name" value="Phosphoenolpyruvate-binding domains"/>
    <property type="match status" value="1"/>
</dbReference>
<dbReference type="PIRSF" id="PIRSF015582">
    <property type="entry name" value="Cit_lyase_B"/>
    <property type="match status" value="1"/>
</dbReference>
<proteinExistence type="predicted"/>
<dbReference type="GO" id="GO:0016829">
    <property type="term" value="F:lyase activity"/>
    <property type="evidence" value="ECO:0007669"/>
    <property type="project" value="UniProtKB-KW"/>
</dbReference>
<dbReference type="PANTHER" id="PTHR32308:SF10">
    <property type="entry name" value="CITRATE LYASE SUBUNIT BETA"/>
    <property type="match status" value="1"/>
</dbReference>
<keyword evidence="2 5" id="KW-0479">Metal-binding</keyword>
<name>A0A5Q3Q7V2_9PSEU</name>
<dbReference type="GO" id="GO:0000287">
    <property type="term" value="F:magnesium ion binding"/>
    <property type="evidence" value="ECO:0007669"/>
    <property type="project" value="TreeGrafter"/>
</dbReference>
<dbReference type="InterPro" id="IPR040442">
    <property type="entry name" value="Pyrv_kinase-like_dom_sf"/>
</dbReference>
<dbReference type="RefSeq" id="WP_154077025.1">
    <property type="nucleotide sequence ID" value="NZ_CP045929.1"/>
</dbReference>
<evidence type="ECO:0000259" key="6">
    <source>
        <dbReference type="Pfam" id="PF03328"/>
    </source>
</evidence>
<dbReference type="InterPro" id="IPR005000">
    <property type="entry name" value="Aldolase/citrate-lyase_domain"/>
</dbReference>
<gene>
    <name evidence="7" type="ORF">GIY23_13730</name>
</gene>
<evidence type="ECO:0000256" key="4">
    <source>
        <dbReference type="PIRSR" id="PIRSR015582-1"/>
    </source>
</evidence>
<dbReference type="KEGG" id="sace:GIY23_13730"/>
<comment type="cofactor">
    <cofactor evidence="1">
        <name>Mg(2+)</name>
        <dbReference type="ChEBI" id="CHEBI:18420"/>
    </cofactor>
</comment>
<accession>A0A5Q3Q7V2</accession>
<evidence type="ECO:0000256" key="2">
    <source>
        <dbReference type="ARBA" id="ARBA00022723"/>
    </source>
</evidence>
<dbReference type="GO" id="GO:0006107">
    <property type="term" value="P:oxaloacetate metabolic process"/>
    <property type="evidence" value="ECO:0007669"/>
    <property type="project" value="TreeGrafter"/>
</dbReference>
<sequence>MTLGDTLGHARTLLFVPADRPERFAKATASAADGIILDLEDAVGAEHKSTARQHVAEYLRAGNSAVVRINAPGTPWHDDDVAMIRRHTCGVMTPKAEDPEILAELHRASPHHPLIPLLETATGLLDARELCRVDGVVRPAFGNVDLAAELGVDPADQQALRHARSSLVLAAKSVEVAAPLDGVTTAVRDDTALARDAEHAASLGFTGKLCIHPGQVAQATTAFTPSPDLVRWARKLLRDSNDGAATLVDGQMVDTPVLERARAVLARAGA</sequence>
<dbReference type="Pfam" id="PF03328">
    <property type="entry name" value="HpcH_HpaI"/>
    <property type="match status" value="1"/>
</dbReference>
<evidence type="ECO:0000256" key="5">
    <source>
        <dbReference type="PIRSR" id="PIRSR015582-2"/>
    </source>
</evidence>
<protein>
    <submittedName>
        <fullName evidence="7">CoA ester lyase</fullName>
    </submittedName>
</protein>
<dbReference type="Proteomes" id="UP000371041">
    <property type="component" value="Chromosome"/>
</dbReference>
<dbReference type="SUPFAM" id="SSF51621">
    <property type="entry name" value="Phosphoenolpyruvate/pyruvate domain"/>
    <property type="match status" value="1"/>
</dbReference>
<reference evidence="8" key="1">
    <citation type="submission" date="2019-11" db="EMBL/GenBank/DDBJ databases">
        <title>The complete genome sequence of Saccharopolyspora sp. E2A.</title>
        <authorList>
            <person name="Zhang G."/>
        </authorList>
    </citation>
    <scope>NUCLEOTIDE SEQUENCE [LARGE SCALE GENOMIC DNA]</scope>
    <source>
        <strain evidence="8">E2A</strain>
    </source>
</reference>
<evidence type="ECO:0000256" key="1">
    <source>
        <dbReference type="ARBA" id="ARBA00001946"/>
    </source>
</evidence>
<dbReference type="PANTHER" id="PTHR32308">
    <property type="entry name" value="LYASE BETA SUBUNIT, PUTATIVE (AFU_ORTHOLOGUE AFUA_4G13030)-RELATED"/>
    <property type="match status" value="1"/>
</dbReference>
<dbReference type="InterPro" id="IPR015813">
    <property type="entry name" value="Pyrv/PenolPyrv_kinase-like_dom"/>
</dbReference>
<organism evidence="7 8">
    <name type="scientific">Allosaccharopolyspora coralli</name>
    <dbReference type="NCBI Taxonomy" id="2665642"/>
    <lineage>
        <taxon>Bacteria</taxon>
        <taxon>Bacillati</taxon>
        <taxon>Actinomycetota</taxon>
        <taxon>Actinomycetes</taxon>
        <taxon>Pseudonocardiales</taxon>
        <taxon>Pseudonocardiaceae</taxon>
        <taxon>Allosaccharopolyspora</taxon>
    </lineage>
</organism>
<feature type="binding site" evidence="5">
    <location>
        <position position="119"/>
    </location>
    <ligand>
        <name>Mg(2+)</name>
        <dbReference type="ChEBI" id="CHEBI:18420"/>
    </ligand>
</feature>